<dbReference type="RefSeq" id="WP_318100621.1">
    <property type="nucleotide sequence ID" value="NZ_CP137573.1"/>
</dbReference>
<evidence type="ECO:0000259" key="3">
    <source>
        <dbReference type="Pfam" id="PF08327"/>
    </source>
</evidence>
<evidence type="ECO:0000313" key="4">
    <source>
        <dbReference type="EMBL" id="WOX20243.1"/>
    </source>
</evidence>
<evidence type="ECO:0000256" key="1">
    <source>
        <dbReference type="ARBA" id="ARBA00006817"/>
    </source>
</evidence>
<reference evidence="4 5" key="1">
    <citation type="submission" date="2023-10" db="EMBL/GenBank/DDBJ databases">
        <title>The genome sequence of Streptomyces sp. HUAS YS2.</title>
        <authorList>
            <person name="Mo P."/>
        </authorList>
    </citation>
    <scope>NUCLEOTIDE SEQUENCE [LARGE SCALE GENOMIC DNA]</scope>
    <source>
        <strain evidence="4 5">HUAS YS2</strain>
    </source>
</reference>
<feature type="domain" description="Activator of Hsp90 ATPase homologue 1/2-like C-terminal" evidence="3">
    <location>
        <begin position="65"/>
        <end position="202"/>
    </location>
</feature>
<protein>
    <submittedName>
        <fullName evidence="4">SRPBCC family protein</fullName>
    </submittedName>
</protein>
<feature type="region of interest" description="Disordered" evidence="2">
    <location>
        <begin position="1"/>
        <end position="27"/>
    </location>
</feature>
<dbReference type="InterPro" id="IPR013538">
    <property type="entry name" value="ASHA1/2-like_C"/>
</dbReference>
<dbReference type="Pfam" id="PF08327">
    <property type="entry name" value="AHSA1"/>
    <property type="match status" value="1"/>
</dbReference>
<name>A0ABZ0LL79_9ACTN</name>
<dbReference type="EMBL" id="CP137573">
    <property type="protein sequence ID" value="WOX20243.1"/>
    <property type="molecule type" value="Genomic_DNA"/>
</dbReference>
<dbReference type="SUPFAM" id="SSF55961">
    <property type="entry name" value="Bet v1-like"/>
    <property type="match status" value="1"/>
</dbReference>
<comment type="similarity">
    <text evidence="1">Belongs to the AHA1 family.</text>
</comment>
<dbReference type="InterPro" id="IPR023393">
    <property type="entry name" value="START-like_dom_sf"/>
</dbReference>
<dbReference type="Gene3D" id="3.30.530.20">
    <property type="match status" value="1"/>
</dbReference>
<evidence type="ECO:0000313" key="5">
    <source>
        <dbReference type="Proteomes" id="UP001301731"/>
    </source>
</evidence>
<gene>
    <name evidence="4" type="ORF">R2D22_02080</name>
</gene>
<organism evidence="4 5">
    <name type="scientific">Streptomyces solicathayae</name>
    <dbReference type="NCBI Taxonomy" id="3081768"/>
    <lineage>
        <taxon>Bacteria</taxon>
        <taxon>Bacillati</taxon>
        <taxon>Actinomycetota</taxon>
        <taxon>Actinomycetes</taxon>
        <taxon>Kitasatosporales</taxon>
        <taxon>Streptomycetaceae</taxon>
        <taxon>Streptomyces</taxon>
    </lineage>
</organism>
<keyword evidence="5" id="KW-1185">Reference proteome</keyword>
<sequence>MFAELGEAGDPGGVSDRARSPGGRTNECQMEQHAWGCGGPAAPMTAWEQTPMDSNAFVYTTYILTTPDDLWKALTDPELTRQYWGVAFESEWTVGATMVWDEAGRKTADPEQVVLEAVPGRRLSYTWHTFTEEWARIAGIGEDALARLAAERRSKVSYEIEPSGDIVKLTVVHDDLEPGGTIRGLIGEGWPVLLSSLKTLLETGEPLPEPAR</sequence>
<accession>A0ABZ0LL79</accession>
<proteinExistence type="inferred from homology"/>
<dbReference type="CDD" id="cd08893">
    <property type="entry name" value="SRPBCC_CalC_Aha1-like_GntR-HTH"/>
    <property type="match status" value="1"/>
</dbReference>
<evidence type="ECO:0000256" key="2">
    <source>
        <dbReference type="SAM" id="MobiDB-lite"/>
    </source>
</evidence>
<dbReference type="Proteomes" id="UP001301731">
    <property type="component" value="Chromosome"/>
</dbReference>